<name>A0A6J1CB95_MOMCH</name>
<dbReference type="InterPro" id="IPR025609">
    <property type="entry name" value="Lsm14-like_N"/>
</dbReference>
<dbReference type="GO" id="GO:0003729">
    <property type="term" value="F:mRNA binding"/>
    <property type="evidence" value="ECO:0007669"/>
    <property type="project" value="TreeGrafter"/>
</dbReference>
<evidence type="ECO:0000256" key="1">
    <source>
        <dbReference type="PROSITE-ProRule" id="PRU00846"/>
    </source>
</evidence>
<evidence type="ECO:0000313" key="5">
    <source>
        <dbReference type="RefSeq" id="XP_022138497.1"/>
    </source>
</evidence>
<feature type="domain" description="FFD box profile" evidence="3">
    <location>
        <begin position="335"/>
        <end position="350"/>
    </location>
</feature>
<dbReference type="SUPFAM" id="SSF50182">
    <property type="entry name" value="Sm-like ribonucleoproteins"/>
    <property type="match status" value="1"/>
</dbReference>
<dbReference type="PANTHER" id="PTHR13586:SF23">
    <property type="entry name" value="DECAPPING 5-LIKE PROTEIN-RELATED"/>
    <property type="match status" value="1"/>
</dbReference>
<dbReference type="PROSITE" id="PS51513">
    <property type="entry name" value="FFD"/>
    <property type="match status" value="1"/>
</dbReference>
<dbReference type="Gene3D" id="2.30.30.100">
    <property type="match status" value="1"/>
</dbReference>
<sequence>MAAESGSGLSSSNPVGSYIGSSISLISMCEIRYEGTLYHLNIQESTIGLKNVRSYGTEGRQIDGPQILPSDKVYDYIVFRGSDIKDLQLKAPSLAETDQRVHGGSAIQSNHAGLLTSSLPASLEGETYSASKQCQDTLSSNGQYPSMLSSYQSVAAAAMTSTSSFPPIWQEIGNTRAQVSGKPIFHPATNLSRQSVLNTAPSLSGSGPLPALPPSSLTPYQLSQSGAGVHSSTKKLCVDARNFGASAHLPCNPSALIAVLERQLPSLPSLRETPAQQFTEEFDFQAMNEKFKKDEVWGYLGKAQQMDISEVAADNAIGIVLGDKERRWAIPTAKPAYNKNEFFDTISCNSLERGSRNGHNRFSGPNKFDAETSGAGDLPQTGNLGFDGYGYGVRRGENFWGSNNNFGRGYNYGGRGLEGWESMPF</sequence>
<evidence type="ECO:0000259" key="2">
    <source>
        <dbReference type="PROSITE" id="PS51512"/>
    </source>
</evidence>
<dbReference type="PROSITE" id="PS51512">
    <property type="entry name" value="DFDF"/>
    <property type="match status" value="1"/>
</dbReference>
<evidence type="ECO:0000259" key="3">
    <source>
        <dbReference type="PROSITE" id="PS51513"/>
    </source>
</evidence>
<reference evidence="5" key="1">
    <citation type="submission" date="2025-08" db="UniProtKB">
        <authorList>
            <consortium name="RefSeq"/>
        </authorList>
    </citation>
    <scope>IDENTIFICATION</scope>
    <source>
        <strain evidence="5">OHB3-1</strain>
    </source>
</reference>
<proteinExistence type="predicted"/>
<organism evidence="4 5">
    <name type="scientific">Momordica charantia</name>
    <name type="common">Bitter gourd</name>
    <name type="synonym">Balsam pear</name>
    <dbReference type="NCBI Taxonomy" id="3673"/>
    <lineage>
        <taxon>Eukaryota</taxon>
        <taxon>Viridiplantae</taxon>
        <taxon>Streptophyta</taxon>
        <taxon>Embryophyta</taxon>
        <taxon>Tracheophyta</taxon>
        <taxon>Spermatophyta</taxon>
        <taxon>Magnoliopsida</taxon>
        <taxon>eudicotyledons</taxon>
        <taxon>Gunneridae</taxon>
        <taxon>Pentapetalae</taxon>
        <taxon>rosids</taxon>
        <taxon>fabids</taxon>
        <taxon>Cucurbitales</taxon>
        <taxon>Cucurbitaceae</taxon>
        <taxon>Momordiceae</taxon>
        <taxon>Momordica</taxon>
    </lineage>
</organism>
<dbReference type="Pfam" id="PF12701">
    <property type="entry name" value="LSM14"/>
    <property type="match status" value="1"/>
</dbReference>
<dbReference type="GO" id="GO:0034063">
    <property type="term" value="P:stress granule assembly"/>
    <property type="evidence" value="ECO:0007669"/>
    <property type="project" value="TreeGrafter"/>
</dbReference>
<dbReference type="PANTHER" id="PTHR13586">
    <property type="entry name" value="SCD6 PROTEIN-RELATED"/>
    <property type="match status" value="1"/>
</dbReference>
<dbReference type="SMART" id="SM01199">
    <property type="entry name" value="FDF"/>
    <property type="match status" value="1"/>
</dbReference>
<dbReference type="InterPro" id="IPR025762">
    <property type="entry name" value="DFDF"/>
</dbReference>
<dbReference type="GeneID" id="111009654"/>
<accession>A0A6J1CB95</accession>
<feature type="short sequence motif" description="FFD box" evidence="1">
    <location>
        <begin position="335"/>
        <end position="350"/>
    </location>
</feature>
<dbReference type="InterPro" id="IPR019050">
    <property type="entry name" value="FDF_dom"/>
</dbReference>
<dbReference type="InterPro" id="IPR025761">
    <property type="entry name" value="FFD_box"/>
</dbReference>
<feature type="domain" description="DFDF" evidence="2">
    <location>
        <begin position="270"/>
        <end position="306"/>
    </location>
</feature>
<protein>
    <submittedName>
        <fullName evidence="5">Decapping 5-like protein isoform X1</fullName>
    </submittedName>
</protein>
<dbReference type="RefSeq" id="XP_022138497.1">
    <property type="nucleotide sequence ID" value="XM_022282805.1"/>
</dbReference>
<dbReference type="SMART" id="SM01271">
    <property type="entry name" value="LSM14"/>
    <property type="match status" value="1"/>
</dbReference>
<dbReference type="AlphaFoldDB" id="A0A6J1CB95"/>
<evidence type="ECO:0000313" key="4">
    <source>
        <dbReference type="Proteomes" id="UP000504603"/>
    </source>
</evidence>
<dbReference type="Pfam" id="PF09532">
    <property type="entry name" value="FDF"/>
    <property type="match status" value="1"/>
</dbReference>
<dbReference type="GO" id="GO:0033962">
    <property type="term" value="P:P-body assembly"/>
    <property type="evidence" value="ECO:0007669"/>
    <property type="project" value="TreeGrafter"/>
</dbReference>
<dbReference type="InterPro" id="IPR010920">
    <property type="entry name" value="LSM_dom_sf"/>
</dbReference>
<dbReference type="GO" id="GO:0000932">
    <property type="term" value="C:P-body"/>
    <property type="evidence" value="ECO:0007669"/>
    <property type="project" value="TreeGrafter"/>
</dbReference>
<dbReference type="KEGG" id="mcha:111009654"/>
<keyword evidence="4" id="KW-1185">Reference proteome</keyword>
<gene>
    <name evidence="5" type="primary">LOC111009654</name>
</gene>
<dbReference type="CDD" id="cd01736">
    <property type="entry name" value="LSm14_N"/>
    <property type="match status" value="1"/>
</dbReference>
<dbReference type="OrthoDB" id="21539at2759"/>
<dbReference type="Proteomes" id="UP000504603">
    <property type="component" value="Unplaced"/>
</dbReference>